<protein>
    <submittedName>
        <fullName evidence="2">Uncharacterized protein</fullName>
    </submittedName>
</protein>
<feature type="compositionally biased region" description="Acidic residues" evidence="1">
    <location>
        <begin position="115"/>
        <end position="124"/>
    </location>
</feature>
<reference evidence="2 3" key="1">
    <citation type="submission" date="2024-01" db="EMBL/GenBank/DDBJ databases">
        <title>A telomere-to-telomere, gap-free genome of sweet tea (Lithocarpus litseifolius).</title>
        <authorList>
            <person name="Zhou J."/>
        </authorList>
    </citation>
    <scope>NUCLEOTIDE SEQUENCE [LARGE SCALE GENOMIC DNA]</scope>
    <source>
        <strain evidence="2">Zhou-2022a</strain>
        <tissue evidence="2">Leaf</tissue>
    </source>
</reference>
<accession>A0AAW2DR54</accession>
<evidence type="ECO:0000313" key="3">
    <source>
        <dbReference type="Proteomes" id="UP001459277"/>
    </source>
</evidence>
<keyword evidence="3" id="KW-1185">Reference proteome</keyword>
<proteinExistence type="predicted"/>
<evidence type="ECO:0000313" key="2">
    <source>
        <dbReference type="EMBL" id="KAL0013068.1"/>
    </source>
</evidence>
<evidence type="ECO:0000256" key="1">
    <source>
        <dbReference type="SAM" id="MobiDB-lite"/>
    </source>
</evidence>
<organism evidence="2 3">
    <name type="scientific">Lithocarpus litseifolius</name>
    <dbReference type="NCBI Taxonomy" id="425828"/>
    <lineage>
        <taxon>Eukaryota</taxon>
        <taxon>Viridiplantae</taxon>
        <taxon>Streptophyta</taxon>
        <taxon>Embryophyta</taxon>
        <taxon>Tracheophyta</taxon>
        <taxon>Spermatophyta</taxon>
        <taxon>Magnoliopsida</taxon>
        <taxon>eudicotyledons</taxon>
        <taxon>Gunneridae</taxon>
        <taxon>Pentapetalae</taxon>
        <taxon>rosids</taxon>
        <taxon>fabids</taxon>
        <taxon>Fagales</taxon>
        <taxon>Fagaceae</taxon>
        <taxon>Lithocarpus</taxon>
    </lineage>
</organism>
<gene>
    <name evidence="2" type="ORF">SO802_000137</name>
</gene>
<name>A0AAW2DR54_9ROSI</name>
<dbReference type="EMBL" id="JAZDWU010000001">
    <property type="protein sequence ID" value="KAL0013068.1"/>
    <property type="molecule type" value="Genomic_DNA"/>
</dbReference>
<comment type="caution">
    <text evidence="2">The sequence shown here is derived from an EMBL/GenBank/DDBJ whole genome shotgun (WGS) entry which is preliminary data.</text>
</comment>
<dbReference type="AlphaFoldDB" id="A0AAW2DR54"/>
<sequence>MSEVRSSDLETGLSSSDDCMISKATSLSTPYKAWNISCSLTRKDEQWIRDRFSKQKLAKAQEKKAKGSSVSVLLSKKKTGDASNRDSVVIPPPAHLPAKRPASPTSSLEVIASSGDEEEEESWW</sequence>
<dbReference type="Proteomes" id="UP001459277">
    <property type="component" value="Unassembled WGS sequence"/>
</dbReference>
<feature type="region of interest" description="Disordered" evidence="1">
    <location>
        <begin position="58"/>
        <end position="124"/>
    </location>
</feature>